<dbReference type="Pfam" id="PF13807">
    <property type="entry name" value="GNVR"/>
    <property type="match status" value="1"/>
</dbReference>
<keyword evidence="3 6" id="KW-0812">Transmembrane</keyword>
<dbReference type="KEGG" id="msq:BKP64_02425"/>
<dbReference type="InterPro" id="IPR003856">
    <property type="entry name" value="LPS_length_determ_N"/>
</dbReference>
<evidence type="ECO:0000259" key="8">
    <source>
        <dbReference type="Pfam" id="PF13807"/>
    </source>
</evidence>
<protein>
    <submittedName>
        <fullName evidence="9">LPS O-antigen length regulator</fullName>
    </submittedName>
</protein>
<keyword evidence="4 6" id="KW-1133">Transmembrane helix</keyword>
<reference evidence="9 10" key="1">
    <citation type="submission" date="2016-10" db="EMBL/GenBank/DDBJ databases">
        <title>Marinobacter salinus sp. nov., a moderately halophilic bacterium isolated from a tidal flat environment.</title>
        <authorList>
            <person name="Park S.-J."/>
        </authorList>
    </citation>
    <scope>NUCLEOTIDE SEQUENCE [LARGE SCALE GENOMIC DNA]</scope>
    <source>
        <strain evidence="9 10">Hb8</strain>
    </source>
</reference>
<dbReference type="RefSeq" id="WP_070965542.1">
    <property type="nucleotide sequence ID" value="NZ_CP017715.1"/>
</dbReference>
<accession>A0A1D9GHK2</accession>
<feature type="transmembrane region" description="Helical" evidence="6">
    <location>
        <begin position="290"/>
        <end position="313"/>
    </location>
</feature>
<name>A0A1D9GHK2_9GAMM</name>
<keyword evidence="2" id="KW-1003">Cell membrane</keyword>
<sequence length="320" mass="35828">MTKYEAFSAQPSKELPQYPDDEIDLRELLATLWRGKWVVIATTILFAVAGVFYALSKPNIYQASVLLAPAQDEGGGRGISGQLGGLASLAGISLGNGGDNQTVMAKEVLQSYAFLRDFIDRHELAFPLMATEAWDMESERWVVNRQVFNPETREWLTNEKGESLIPTDWDMVKKFRESHLSLSSNKETGMVTLSIKSQSPPAAAYWAGKMVHDINEYMREQDVQEAEARITYLEDKLSETNISGMQQVFYQLIESETRTVMLANAQDEYIFRTVDPAFVPQEKVGPKRALIVALATTLGLMFATLILFIRLVLNTGKATQ</sequence>
<dbReference type="Proteomes" id="UP000177445">
    <property type="component" value="Chromosome"/>
</dbReference>
<dbReference type="PANTHER" id="PTHR32309">
    <property type="entry name" value="TYROSINE-PROTEIN KINASE"/>
    <property type="match status" value="1"/>
</dbReference>
<evidence type="ECO:0000313" key="10">
    <source>
        <dbReference type="Proteomes" id="UP000177445"/>
    </source>
</evidence>
<evidence type="ECO:0000256" key="6">
    <source>
        <dbReference type="SAM" id="Phobius"/>
    </source>
</evidence>
<feature type="domain" description="Polysaccharide chain length determinant N-terminal" evidence="7">
    <location>
        <begin position="21"/>
        <end position="120"/>
    </location>
</feature>
<evidence type="ECO:0000256" key="4">
    <source>
        <dbReference type="ARBA" id="ARBA00022989"/>
    </source>
</evidence>
<dbReference type="EMBL" id="CP017715">
    <property type="protein sequence ID" value="AOY87127.1"/>
    <property type="molecule type" value="Genomic_DNA"/>
</dbReference>
<gene>
    <name evidence="9" type="ORF">BKP64_02425</name>
</gene>
<dbReference type="InterPro" id="IPR050445">
    <property type="entry name" value="Bact_polysacc_biosynth/exp"/>
</dbReference>
<evidence type="ECO:0000256" key="2">
    <source>
        <dbReference type="ARBA" id="ARBA00022475"/>
    </source>
</evidence>
<dbReference type="GO" id="GO:0004713">
    <property type="term" value="F:protein tyrosine kinase activity"/>
    <property type="evidence" value="ECO:0007669"/>
    <property type="project" value="TreeGrafter"/>
</dbReference>
<evidence type="ECO:0000256" key="3">
    <source>
        <dbReference type="ARBA" id="ARBA00022692"/>
    </source>
</evidence>
<evidence type="ECO:0000256" key="1">
    <source>
        <dbReference type="ARBA" id="ARBA00004651"/>
    </source>
</evidence>
<feature type="transmembrane region" description="Helical" evidence="6">
    <location>
        <begin position="37"/>
        <end position="55"/>
    </location>
</feature>
<dbReference type="Pfam" id="PF02706">
    <property type="entry name" value="Wzz"/>
    <property type="match status" value="1"/>
</dbReference>
<evidence type="ECO:0000256" key="5">
    <source>
        <dbReference type="ARBA" id="ARBA00023136"/>
    </source>
</evidence>
<keyword evidence="5 6" id="KW-0472">Membrane</keyword>
<organism evidence="9 10">
    <name type="scientific">Marinobacter salinus</name>
    <dbReference type="NCBI Taxonomy" id="1874317"/>
    <lineage>
        <taxon>Bacteria</taxon>
        <taxon>Pseudomonadati</taxon>
        <taxon>Pseudomonadota</taxon>
        <taxon>Gammaproteobacteria</taxon>
        <taxon>Pseudomonadales</taxon>
        <taxon>Marinobacteraceae</taxon>
        <taxon>Marinobacter</taxon>
    </lineage>
</organism>
<dbReference type="PANTHER" id="PTHR32309:SF13">
    <property type="entry name" value="FERRIC ENTEROBACTIN TRANSPORT PROTEIN FEPE"/>
    <property type="match status" value="1"/>
</dbReference>
<dbReference type="STRING" id="1874317.BKP64_02425"/>
<feature type="domain" description="Tyrosine-protein kinase G-rich" evidence="8">
    <location>
        <begin position="246"/>
        <end position="310"/>
    </location>
</feature>
<keyword evidence="10" id="KW-1185">Reference proteome</keyword>
<proteinExistence type="predicted"/>
<comment type="subcellular location">
    <subcellularLocation>
        <location evidence="1">Cell membrane</location>
        <topology evidence="1">Multi-pass membrane protein</topology>
    </subcellularLocation>
</comment>
<evidence type="ECO:0000313" key="9">
    <source>
        <dbReference type="EMBL" id="AOY87127.1"/>
    </source>
</evidence>
<evidence type="ECO:0000259" key="7">
    <source>
        <dbReference type="Pfam" id="PF02706"/>
    </source>
</evidence>
<dbReference type="OrthoDB" id="9775724at2"/>
<dbReference type="GO" id="GO:0005886">
    <property type="term" value="C:plasma membrane"/>
    <property type="evidence" value="ECO:0007669"/>
    <property type="project" value="UniProtKB-SubCell"/>
</dbReference>
<dbReference type="AlphaFoldDB" id="A0A1D9GHK2"/>
<dbReference type="InterPro" id="IPR032807">
    <property type="entry name" value="GNVR"/>
</dbReference>